<comment type="caution">
    <text evidence="6">The sequence shown here is derived from an EMBL/GenBank/DDBJ whole genome shotgun (WGS) entry which is preliminary data.</text>
</comment>
<reference evidence="6 7" key="1">
    <citation type="journal article" date="2021" name="Nat. Commun.">
        <title>Incipient diploidization of the medicinal plant Perilla within 10,000 years.</title>
        <authorList>
            <person name="Zhang Y."/>
            <person name="Shen Q."/>
            <person name="Leng L."/>
            <person name="Zhang D."/>
            <person name="Chen S."/>
            <person name="Shi Y."/>
            <person name="Ning Z."/>
            <person name="Chen S."/>
        </authorList>
    </citation>
    <scope>NUCLEOTIDE SEQUENCE [LARGE SCALE GENOMIC DNA]</scope>
    <source>
        <strain evidence="7">cv. PC099</strain>
    </source>
</reference>
<dbReference type="InterPro" id="IPR036638">
    <property type="entry name" value="HLH_DNA-bd_sf"/>
</dbReference>
<accession>A0AAD4P4S5</accession>
<proteinExistence type="predicted"/>
<comment type="subcellular location">
    <subcellularLocation>
        <location evidence="1">Nucleus</location>
    </subcellularLocation>
</comment>
<evidence type="ECO:0000313" key="7">
    <source>
        <dbReference type="Proteomes" id="UP001190926"/>
    </source>
</evidence>
<keyword evidence="2" id="KW-0805">Transcription regulation</keyword>
<dbReference type="PROSITE" id="PS50888">
    <property type="entry name" value="BHLH"/>
    <property type="match status" value="1"/>
</dbReference>
<evidence type="ECO:0000256" key="2">
    <source>
        <dbReference type="ARBA" id="ARBA00023015"/>
    </source>
</evidence>
<sequence length="234" mass="25981">MHSNQPNFPGKPMLPLGDQLGYYMQNAHVASVFDGLVAPGIKPRMPFGNVDIQPSDACPRNFIIFDQTNNRSQIMLHPEIGSKMFYPGFGVDTGIFQENVDQKDANDEREAASQLKEDSDDIDALLSTEYEESEESDDEVSTARTNAIYECSSPDSCSNFESVSKKSRSLFRKSPGSHGNDKKRQRVRKMVKALRGIVPGANRMSTVAVLDEAVRYLKSLRVEVKKLGVGNSNE</sequence>
<dbReference type="SMART" id="SM00353">
    <property type="entry name" value="HLH"/>
    <property type="match status" value="1"/>
</dbReference>
<dbReference type="SUPFAM" id="SSF47459">
    <property type="entry name" value="HLH, helix-loop-helix DNA-binding domain"/>
    <property type="match status" value="1"/>
</dbReference>
<dbReference type="Pfam" id="PF23173">
    <property type="entry name" value="bHLH_SAC51"/>
    <property type="match status" value="1"/>
</dbReference>
<keyword evidence="4" id="KW-0539">Nucleus</keyword>
<dbReference type="PANTHER" id="PTHR36066:SF11">
    <property type="entry name" value="TRANSCRIPTION FACTOR BHLH144"/>
    <property type="match status" value="1"/>
</dbReference>
<protein>
    <recommendedName>
        <fullName evidence="5">BHLH domain-containing protein</fullName>
    </recommendedName>
</protein>
<dbReference type="GO" id="GO:0005634">
    <property type="term" value="C:nucleus"/>
    <property type="evidence" value="ECO:0007669"/>
    <property type="project" value="UniProtKB-SubCell"/>
</dbReference>
<evidence type="ECO:0000256" key="1">
    <source>
        <dbReference type="ARBA" id="ARBA00004123"/>
    </source>
</evidence>
<gene>
    <name evidence="6" type="ORF">C2S53_001648</name>
</gene>
<dbReference type="InterPro" id="IPR037546">
    <property type="entry name" value="SAC51-like"/>
</dbReference>
<dbReference type="Proteomes" id="UP001190926">
    <property type="component" value="Unassembled WGS sequence"/>
</dbReference>
<evidence type="ECO:0000256" key="4">
    <source>
        <dbReference type="ARBA" id="ARBA00023242"/>
    </source>
</evidence>
<feature type="domain" description="BHLH" evidence="5">
    <location>
        <begin position="171"/>
        <end position="220"/>
    </location>
</feature>
<name>A0AAD4P4S5_PERFH</name>
<keyword evidence="3" id="KW-0804">Transcription</keyword>
<evidence type="ECO:0000259" key="5">
    <source>
        <dbReference type="PROSITE" id="PS50888"/>
    </source>
</evidence>
<dbReference type="InterPro" id="IPR011598">
    <property type="entry name" value="bHLH_dom"/>
</dbReference>
<dbReference type="Gene3D" id="4.10.280.10">
    <property type="entry name" value="Helix-loop-helix DNA-binding domain"/>
    <property type="match status" value="1"/>
</dbReference>
<keyword evidence="7" id="KW-1185">Reference proteome</keyword>
<evidence type="ECO:0000313" key="6">
    <source>
        <dbReference type="EMBL" id="KAH6826211.1"/>
    </source>
</evidence>
<organism evidence="6 7">
    <name type="scientific">Perilla frutescens var. hirtella</name>
    <name type="common">Perilla citriodora</name>
    <name type="synonym">Perilla setoyensis</name>
    <dbReference type="NCBI Taxonomy" id="608512"/>
    <lineage>
        <taxon>Eukaryota</taxon>
        <taxon>Viridiplantae</taxon>
        <taxon>Streptophyta</taxon>
        <taxon>Embryophyta</taxon>
        <taxon>Tracheophyta</taxon>
        <taxon>Spermatophyta</taxon>
        <taxon>Magnoliopsida</taxon>
        <taxon>eudicotyledons</taxon>
        <taxon>Gunneridae</taxon>
        <taxon>Pentapetalae</taxon>
        <taxon>asterids</taxon>
        <taxon>lamiids</taxon>
        <taxon>Lamiales</taxon>
        <taxon>Lamiaceae</taxon>
        <taxon>Nepetoideae</taxon>
        <taxon>Elsholtzieae</taxon>
        <taxon>Perilla</taxon>
    </lineage>
</organism>
<evidence type="ECO:0000256" key="3">
    <source>
        <dbReference type="ARBA" id="ARBA00023163"/>
    </source>
</evidence>
<dbReference type="PANTHER" id="PTHR36066">
    <property type="entry name" value="TRANSCRIPTION FACTOR BHLH145"/>
    <property type="match status" value="1"/>
</dbReference>
<dbReference type="GO" id="GO:0046983">
    <property type="term" value="F:protein dimerization activity"/>
    <property type="evidence" value="ECO:0007669"/>
    <property type="project" value="InterPro"/>
</dbReference>
<dbReference type="EMBL" id="SDAM02000167">
    <property type="protein sequence ID" value="KAH6826211.1"/>
    <property type="molecule type" value="Genomic_DNA"/>
</dbReference>
<dbReference type="AlphaFoldDB" id="A0AAD4P4S5"/>